<sequence>ESGGRMSEDRVARVELACRELLAEGAAITVDLVAARAGISRATIYRHEELNAIVQEHRRHREDALTLTGLAVQIDQLRHSLEAVAAKVRRHEEILRKQARADIQRTG</sequence>
<dbReference type="InterPro" id="IPR009057">
    <property type="entry name" value="Homeodomain-like_sf"/>
</dbReference>
<reference evidence="1" key="1">
    <citation type="submission" date="2013-08" db="EMBL/GenBank/DDBJ databases">
        <authorList>
            <person name="Mendez C."/>
            <person name="Richter M."/>
            <person name="Ferrer M."/>
            <person name="Sanchez J."/>
        </authorList>
    </citation>
    <scope>NUCLEOTIDE SEQUENCE</scope>
</reference>
<dbReference type="AlphaFoldDB" id="T0ZTJ2"/>
<protein>
    <submittedName>
        <fullName evidence="1">Uncharacterized protein</fullName>
    </submittedName>
</protein>
<accession>T0ZTJ2</accession>
<reference evidence="1" key="2">
    <citation type="journal article" date="2014" name="ISME J.">
        <title>Microbial stratification in low pH oxic and suboxic macroscopic growths along an acid mine drainage.</title>
        <authorList>
            <person name="Mendez-Garcia C."/>
            <person name="Mesa V."/>
            <person name="Sprenger R.R."/>
            <person name="Richter M."/>
            <person name="Diez M.S."/>
            <person name="Solano J."/>
            <person name="Bargiela R."/>
            <person name="Golyshina O.V."/>
            <person name="Manteca A."/>
            <person name="Ramos J.L."/>
            <person name="Gallego J.R."/>
            <person name="Llorente I."/>
            <person name="Martins Dos Santos V.A."/>
            <person name="Jensen O.N."/>
            <person name="Pelaez A.I."/>
            <person name="Sanchez J."/>
            <person name="Ferrer M."/>
        </authorList>
    </citation>
    <scope>NUCLEOTIDE SEQUENCE</scope>
</reference>
<name>T0ZTJ2_9ZZZZ</name>
<evidence type="ECO:0000313" key="1">
    <source>
        <dbReference type="EMBL" id="EQD47882.1"/>
    </source>
</evidence>
<dbReference type="EMBL" id="AUZY01007918">
    <property type="protein sequence ID" value="EQD47882.1"/>
    <property type="molecule type" value="Genomic_DNA"/>
</dbReference>
<proteinExistence type="predicted"/>
<comment type="caution">
    <text evidence="1">The sequence shown here is derived from an EMBL/GenBank/DDBJ whole genome shotgun (WGS) entry which is preliminary data.</text>
</comment>
<dbReference type="SUPFAM" id="SSF46689">
    <property type="entry name" value="Homeodomain-like"/>
    <property type="match status" value="1"/>
</dbReference>
<organism evidence="1">
    <name type="scientific">mine drainage metagenome</name>
    <dbReference type="NCBI Taxonomy" id="410659"/>
    <lineage>
        <taxon>unclassified sequences</taxon>
        <taxon>metagenomes</taxon>
        <taxon>ecological metagenomes</taxon>
    </lineage>
</organism>
<gene>
    <name evidence="1" type="ORF">B1B_12119</name>
</gene>
<feature type="non-terminal residue" evidence="1">
    <location>
        <position position="1"/>
    </location>
</feature>
<dbReference type="Gene3D" id="1.10.10.60">
    <property type="entry name" value="Homeodomain-like"/>
    <property type="match status" value="1"/>
</dbReference>